<organism evidence="1 2">
    <name type="scientific">Planosporangium thailandense</name>
    <dbReference type="NCBI Taxonomy" id="765197"/>
    <lineage>
        <taxon>Bacteria</taxon>
        <taxon>Bacillati</taxon>
        <taxon>Actinomycetota</taxon>
        <taxon>Actinomycetes</taxon>
        <taxon>Micromonosporales</taxon>
        <taxon>Micromonosporaceae</taxon>
        <taxon>Planosporangium</taxon>
    </lineage>
</organism>
<name>A0ABX0XV15_9ACTN</name>
<dbReference type="RefSeq" id="WP_167924739.1">
    <property type="nucleotide sequence ID" value="NZ_JAATVY010000004.1"/>
</dbReference>
<evidence type="ECO:0000313" key="1">
    <source>
        <dbReference type="EMBL" id="NJC69868.1"/>
    </source>
</evidence>
<comment type="caution">
    <text evidence="1">The sequence shown here is derived from an EMBL/GenBank/DDBJ whole genome shotgun (WGS) entry which is preliminary data.</text>
</comment>
<evidence type="ECO:0000313" key="2">
    <source>
        <dbReference type="Proteomes" id="UP000722989"/>
    </source>
</evidence>
<keyword evidence="2" id="KW-1185">Reference proteome</keyword>
<dbReference type="EMBL" id="JAATVY010000004">
    <property type="protein sequence ID" value="NJC69868.1"/>
    <property type="molecule type" value="Genomic_DNA"/>
</dbReference>
<gene>
    <name evidence="1" type="ORF">HC031_09070</name>
</gene>
<reference evidence="1 2" key="1">
    <citation type="submission" date="2020-03" db="EMBL/GenBank/DDBJ databases">
        <title>WGS of the type strain of Planosporangium spp.</title>
        <authorList>
            <person name="Thawai C."/>
        </authorList>
    </citation>
    <scope>NUCLEOTIDE SEQUENCE [LARGE SCALE GENOMIC DNA]</scope>
    <source>
        <strain evidence="1 2">TBRC 5610</strain>
    </source>
</reference>
<proteinExistence type="predicted"/>
<protein>
    <submittedName>
        <fullName evidence="1">Uncharacterized protein</fullName>
    </submittedName>
</protein>
<accession>A0ABX0XV15</accession>
<sequence length="133" mass="15149">MTAENLDTDELIALLHLGTDELFYIEAAVRLVERHRYWLEQPTFRRFIELFDNPYPRSAGIWWKDAVAALDRGELECDQEAANVLRIAASIATFYQVSFRDVMESLSPETMKHAAEALMCAGGYTESVATPKF</sequence>
<dbReference type="Proteomes" id="UP000722989">
    <property type="component" value="Unassembled WGS sequence"/>
</dbReference>